<name>A0A1V1NZQ8_9BACT</name>
<keyword evidence="1" id="KW-1133">Transmembrane helix</keyword>
<accession>A0A1V1NZQ8</accession>
<sequence>MPKTIEEHNRAYQNQSVSMLVKAKDSFSGSENELIIEPSKNNTIVEFSSKTKSYSVVHQNYENFKILIKVDTTDDKDATTAYFAEKEITFSILPQAATVISTAVKLSINEGEPMVARSQSHESKVLVKIPGNGLQGEYIPESIDVEISEYENIESSSIFGKVVEIELSDETGKKLGLKEDINNPLKQVEITLDYTYPVTKSGLQNGLYQIAFADSFYELLQNIDNQVSLNRISHIDESTVTFSIDHLSAFGFIQSDSAEPEVICCDQPRCFIDSVLFYGENTAIIFYIIFSLLIVLAVFVLKYRSVLNKRKS</sequence>
<evidence type="ECO:0000313" key="3">
    <source>
        <dbReference type="Proteomes" id="UP000189670"/>
    </source>
</evidence>
<dbReference type="EMBL" id="ATBP01001094">
    <property type="protein sequence ID" value="ETR68061.1"/>
    <property type="molecule type" value="Genomic_DNA"/>
</dbReference>
<protein>
    <submittedName>
        <fullName evidence="2">Uncharacterized protein</fullName>
    </submittedName>
</protein>
<comment type="caution">
    <text evidence="2">The sequence shown here is derived from an EMBL/GenBank/DDBJ whole genome shotgun (WGS) entry which is preliminary data.</text>
</comment>
<gene>
    <name evidence="2" type="ORF">OMM_10915</name>
</gene>
<feature type="transmembrane region" description="Helical" evidence="1">
    <location>
        <begin position="284"/>
        <end position="303"/>
    </location>
</feature>
<reference evidence="3" key="1">
    <citation type="submission" date="2012-11" db="EMBL/GenBank/DDBJ databases">
        <authorList>
            <person name="Lucero-Rivera Y.E."/>
            <person name="Tovar-Ramirez D."/>
        </authorList>
    </citation>
    <scope>NUCLEOTIDE SEQUENCE [LARGE SCALE GENOMIC DNA]</scope>
    <source>
        <strain evidence="3">Araruama</strain>
    </source>
</reference>
<dbReference type="Proteomes" id="UP000189670">
    <property type="component" value="Unassembled WGS sequence"/>
</dbReference>
<evidence type="ECO:0000256" key="1">
    <source>
        <dbReference type="SAM" id="Phobius"/>
    </source>
</evidence>
<keyword evidence="1" id="KW-0812">Transmembrane</keyword>
<evidence type="ECO:0000313" key="2">
    <source>
        <dbReference type="EMBL" id="ETR68061.1"/>
    </source>
</evidence>
<organism evidence="2 3">
    <name type="scientific">Candidatus Magnetoglobus multicellularis str. Araruama</name>
    <dbReference type="NCBI Taxonomy" id="890399"/>
    <lineage>
        <taxon>Bacteria</taxon>
        <taxon>Pseudomonadati</taxon>
        <taxon>Thermodesulfobacteriota</taxon>
        <taxon>Desulfobacteria</taxon>
        <taxon>Desulfobacterales</taxon>
        <taxon>Desulfobacteraceae</taxon>
        <taxon>Candidatus Magnetoglobus</taxon>
    </lineage>
</organism>
<keyword evidence="1" id="KW-0472">Membrane</keyword>
<proteinExistence type="predicted"/>
<dbReference type="AlphaFoldDB" id="A0A1V1NZQ8"/>